<keyword evidence="2 6" id="KW-0349">Heme</keyword>
<dbReference type="Gene3D" id="1.10.760.10">
    <property type="entry name" value="Cytochrome c-like domain"/>
    <property type="match status" value="1"/>
</dbReference>
<evidence type="ECO:0000313" key="8">
    <source>
        <dbReference type="EMBL" id="NKI16226.1"/>
    </source>
</evidence>
<evidence type="ECO:0000256" key="6">
    <source>
        <dbReference type="PROSITE-ProRule" id="PRU00433"/>
    </source>
</evidence>
<evidence type="ECO:0000256" key="4">
    <source>
        <dbReference type="ARBA" id="ARBA00022982"/>
    </source>
</evidence>
<name>A0ABX1GBA0_9GAMM</name>
<dbReference type="PANTHER" id="PTHR40942">
    <property type="match status" value="1"/>
</dbReference>
<dbReference type="PANTHER" id="PTHR40942:SF4">
    <property type="entry name" value="CYTOCHROME C5"/>
    <property type="match status" value="1"/>
</dbReference>
<keyword evidence="1" id="KW-0813">Transport</keyword>
<dbReference type="InterPro" id="IPR036909">
    <property type="entry name" value="Cyt_c-like_dom_sf"/>
</dbReference>
<evidence type="ECO:0000259" key="7">
    <source>
        <dbReference type="PROSITE" id="PS51007"/>
    </source>
</evidence>
<dbReference type="InterPro" id="IPR009056">
    <property type="entry name" value="Cyt_c-like_dom"/>
</dbReference>
<dbReference type="SUPFAM" id="SSF46626">
    <property type="entry name" value="Cytochrome c"/>
    <property type="match status" value="1"/>
</dbReference>
<dbReference type="Pfam" id="PF13442">
    <property type="entry name" value="Cytochrome_CBB3"/>
    <property type="match status" value="1"/>
</dbReference>
<dbReference type="Proteomes" id="UP000765845">
    <property type="component" value="Unassembled WGS sequence"/>
</dbReference>
<gene>
    <name evidence="8" type="ORF">HCU74_02215</name>
</gene>
<dbReference type="PROSITE" id="PS51257">
    <property type="entry name" value="PROKAR_LIPOPROTEIN"/>
    <property type="match status" value="1"/>
</dbReference>
<comment type="caution">
    <text evidence="8">The sequence shown here is derived from an EMBL/GenBank/DDBJ whole genome shotgun (WGS) entry which is preliminary data.</text>
</comment>
<dbReference type="PRINTS" id="PR00607">
    <property type="entry name" value="CYTCHROMECIE"/>
</dbReference>
<sequence>MKGISVITLVLATVLSGCAEDPRLALGEEVYRQNCKVCHAQGINGAPILGNSKMWGPRLGQSHEELLSHALSGYGLMPAKGGKTHLTDEQVSNAIFYMTSQVEISN</sequence>
<evidence type="ECO:0000256" key="1">
    <source>
        <dbReference type="ARBA" id="ARBA00022448"/>
    </source>
</evidence>
<keyword evidence="9" id="KW-1185">Reference proteome</keyword>
<organism evidence="8 9">
    <name type="scientific">Spongiibacter thalassae</name>
    <dbReference type="NCBI Taxonomy" id="2721624"/>
    <lineage>
        <taxon>Bacteria</taxon>
        <taxon>Pseudomonadati</taxon>
        <taxon>Pseudomonadota</taxon>
        <taxon>Gammaproteobacteria</taxon>
        <taxon>Cellvibrionales</taxon>
        <taxon>Spongiibacteraceae</taxon>
        <taxon>Spongiibacter</taxon>
    </lineage>
</organism>
<proteinExistence type="predicted"/>
<dbReference type="RefSeq" id="WP_168448756.1">
    <property type="nucleotide sequence ID" value="NZ_JAAWWK010000001.1"/>
</dbReference>
<evidence type="ECO:0000256" key="2">
    <source>
        <dbReference type="ARBA" id="ARBA00022617"/>
    </source>
</evidence>
<keyword evidence="5 6" id="KW-0408">Iron</keyword>
<evidence type="ECO:0000313" key="9">
    <source>
        <dbReference type="Proteomes" id="UP000765845"/>
    </source>
</evidence>
<reference evidence="8 9" key="1">
    <citation type="submission" date="2020-04" db="EMBL/GenBank/DDBJ databases">
        <authorList>
            <person name="Yoon J."/>
        </authorList>
    </citation>
    <scope>NUCLEOTIDE SEQUENCE [LARGE SCALE GENOMIC DNA]</scope>
    <source>
        <strain evidence="8 9">KMU-166</strain>
    </source>
</reference>
<dbReference type="InterPro" id="IPR002323">
    <property type="entry name" value="Cyt_CIE"/>
</dbReference>
<keyword evidence="3 6" id="KW-0479">Metal-binding</keyword>
<accession>A0ABX1GBA0</accession>
<feature type="domain" description="Cytochrome c" evidence="7">
    <location>
        <begin position="22"/>
        <end position="102"/>
    </location>
</feature>
<keyword evidence="4" id="KW-0249">Electron transport</keyword>
<dbReference type="PROSITE" id="PS51007">
    <property type="entry name" value="CYTC"/>
    <property type="match status" value="1"/>
</dbReference>
<dbReference type="EMBL" id="JAAWWK010000001">
    <property type="protein sequence ID" value="NKI16226.1"/>
    <property type="molecule type" value="Genomic_DNA"/>
</dbReference>
<evidence type="ECO:0000256" key="5">
    <source>
        <dbReference type="ARBA" id="ARBA00023004"/>
    </source>
</evidence>
<protein>
    <submittedName>
        <fullName evidence="8">Cytochrome c5 family protein</fullName>
    </submittedName>
</protein>
<evidence type="ECO:0000256" key="3">
    <source>
        <dbReference type="ARBA" id="ARBA00022723"/>
    </source>
</evidence>